<accession>A0A031GWT0</accession>
<proteinExistence type="predicted"/>
<dbReference type="EMBL" id="FPKH01000010">
    <property type="protein sequence ID" value="SFY30841.1"/>
    <property type="molecule type" value="Genomic_DNA"/>
</dbReference>
<name>A0A031GWT0_9BURK</name>
<organism evidence="1 2">
    <name type="scientific">Janthinobacterium lividum</name>
    <dbReference type="NCBI Taxonomy" id="29581"/>
    <lineage>
        <taxon>Bacteria</taxon>
        <taxon>Pseudomonadati</taxon>
        <taxon>Pseudomonadota</taxon>
        <taxon>Betaproteobacteria</taxon>
        <taxon>Burkholderiales</taxon>
        <taxon>Oxalobacteraceae</taxon>
        <taxon>Janthinobacterium</taxon>
    </lineage>
</organism>
<dbReference type="InterPro" id="IPR018531">
    <property type="entry name" value="DUF1993"/>
</dbReference>
<dbReference type="Proteomes" id="UP000182489">
    <property type="component" value="Unassembled WGS sequence"/>
</dbReference>
<reference evidence="1 2" key="1">
    <citation type="submission" date="2016-11" db="EMBL/GenBank/DDBJ databases">
        <authorList>
            <person name="Varghese N."/>
            <person name="Submissions S."/>
        </authorList>
    </citation>
    <scope>NUCLEOTIDE SEQUENCE [LARGE SCALE GENOMIC DNA]</scope>
    <source>
        <strain evidence="1 2">NFR18</strain>
    </source>
</reference>
<dbReference type="Pfam" id="PF09351">
    <property type="entry name" value="DUF1993"/>
    <property type="match status" value="1"/>
</dbReference>
<evidence type="ECO:0000313" key="2">
    <source>
        <dbReference type="Proteomes" id="UP000182489"/>
    </source>
</evidence>
<dbReference type="RefSeq" id="WP_034745557.1">
    <property type="nucleotide sequence ID" value="NZ_FPKH01000010.1"/>
</dbReference>
<dbReference type="InterPro" id="IPR034660">
    <property type="entry name" value="DinB/YfiT-like"/>
</dbReference>
<comment type="caution">
    <text evidence="1">The sequence shown here is derived from an EMBL/GenBank/DDBJ whole genome shotgun (WGS) entry which is preliminary data.</text>
</comment>
<evidence type="ECO:0008006" key="3">
    <source>
        <dbReference type="Google" id="ProtNLM"/>
    </source>
</evidence>
<gene>
    <name evidence="1" type="ORF">SAMN03097694_0097</name>
</gene>
<evidence type="ECO:0000313" key="1">
    <source>
        <dbReference type="EMBL" id="SFY30841.1"/>
    </source>
</evidence>
<dbReference type="OrthoDB" id="338237at2"/>
<protein>
    <recommendedName>
        <fullName evidence="3">DUF1993 domain-containing protein</fullName>
    </recommendedName>
</protein>
<dbReference type="AlphaFoldDB" id="A0A031GWT0"/>
<dbReference type="SUPFAM" id="SSF109854">
    <property type="entry name" value="DinB/YfiT-like putative metalloenzymes"/>
    <property type="match status" value="1"/>
</dbReference>
<dbReference type="PANTHER" id="PTHR36922:SF1">
    <property type="entry name" value="DUF1993 DOMAIN-CONTAINING PROTEIN"/>
    <property type="match status" value="1"/>
</dbReference>
<sequence length="169" mass="18486">MSVSMYQATIPVFIRGLRVVSSLLEKAQAHVEEDGIVPEILLGAQLAPDMLDLTAQVQRASDTSKMSVERLSGVPAPKFEDNEASFEQLQERIASTIAYIDSVNAGQMAGSAQKEVVLNWTDEGTKFSGDDYLLSFALPNFYFHVSMVHAILRNNGVAVGKLDYLGPYD</sequence>
<dbReference type="PANTHER" id="PTHR36922">
    <property type="entry name" value="BLL2446 PROTEIN"/>
    <property type="match status" value="1"/>
</dbReference>
<dbReference type="Gene3D" id="1.20.120.450">
    <property type="entry name" value="dinb family like domain"/>
    <property type="match status" value="1"/>
</dbReference>